<dbReference type="EMBL" id="PIQE01000001">
    <property type="protein sequence ID" value="RUO74375.1"/>
    <property type="molecule type" value="Genomic_DNA"/>
</dbReference>
<evidence type="ECO:0000256" key="1">
    <source>
        <dbReference type="ARBA" id="ARBA00005578"/>
    </source>
</evidence>
<keyword evidence="5" id="KW-1185">Reference proteome</keyword>
<protein>
    <submittedName>
        <fullName evidence="4">BolA family transcriptional regulator</fullName>
    </submittedName>
</protein>
<comment type="similarity">
    <text evidence="1 2">Belongs to the BolA/IbaG family.</text>
</comment>
<dbReference type="PIRSF" id="PIRSF003113">
    <property type="entry name" value="BolA"/>
    <property type="match status" value="1"/>
</dbReference>
<evidence type="ECO:0000313" key="4">
    <source>
        <dbReference type="EMBL" id="RUO74375.1"/>
    </source>
</evidence>
<dbReference type="SUPFAM" id="SSF82657">
    <property type="entry name" value="BolA-like"/>
    <property type="match status" value="1"/>
</dbReference>
<dbReference type="Proteomes" id="UP000287022">
    <property type="component" value="Unassembled WGS sequence"/>
</dbReference>
<dbReference type="InterPro" id="IPR036065">
    <property type="entry name" value="BolA-like_sf"/>
</dbReference>
<dbReference type="STRING" id="1122124.GCA_000423165_00749"/>
<dbReference type="InterPro" id="IPR002634">
    <property type="entry name" value="BolA"/>
</dbReference>
<name>A0A432Z8X8_9GAMM</name>
<reference evidence="5" key="1">
    <citation type="journal article" date="2018" name="Front. Microbiol.">
        <title>Genome-Based Analysis Reveals the Taxonomy and Diversity of the Family Idiomarinaceae.</title>
        <authorList>
            <person name="Liu Y."/>
            <person name="Lai Q."/>
            <person name="Shao Z."/>
        </authorList>
    </citation>
    <scope>NUCLEOTIDE SEQUENCE [LARGE SCALE GENOMIC DNA]</scope>
    <source>
        <strain evidence="5">c121</strain>
    </source>
</reference>
<evidence type="ECO:0000313" key="5">
    <source>
        <dbReference type="Proteomes" id="UP000287022"/>
    </source>
</evidence>
<dbReference type="PANTHER" id="PTHR46229:SF2">
    <property type="entry name" value="BOLA-LIKE PROTEIN 1"/>
    <property type="match status" value="1"/>
</dbReference>
<feature type="region of interest" description="Disordered" evidence="3">
    <location>
        <begin position="83"/>
        <end position="107"/>
    </location>
</feature>
<organism evidence="4 5">
    <name type="scientific">Pseudidiomarina sediminum</name>
    <dbReference type="NCBI Taxonomy" id="431675"/>
    <lineage>
        <taxon>Bacteria</taxon>
        <taxon>Pseudomonadati</taxon>
        <taxon>Pseudomonadota</taxon>
        <taxon>Gammaproteobacteria</taxon>
        <taxon>Alteromonadales</taxon>
        <taxon>Idiomarinaceae</taxon>
        <taxon>Pseudidiomarina</taxon>
    </lineage>
</organism>
<gene>
    <name evidence="4" type="ORF">CWI80_03250</name>
</gene>
<proteinExistence type="inferred from homology"/>
<dbReference type="GO" id="GO:0005829">
    <property type="term" value="C:cytosol"/>
    <property type="evidence" value="ECO:0007669"/>
    <property type="project" value="TreeGrafter"/>
</dbReference>
<dbReference type="RefSeq" id="WP_026861770.1">
    <property type="nucleotide sequence ID" value="NZ_PIQE01000001.1"/>
</dbReference>
<comment type="caution">
    <text evidence="4">The sequence shown here is derived from an EMBL/GenBank/DDBJ whole genome shotgun (WGS) entry which is preliminary data.</text>
</comment>
<evidence type="ECO:0000256" key="3">
    <source>
        <dbReference type="SAM" id="MobiDB-lite"/>
    </source>
</evidence>
<dbReference type="PANTHER" id="PTHR46229">
    <property type="entry name" value="BOLA TRANSCRIPTION REGULATOR"/>
    <property type="match status" value="1"/>
</dbReference>
<sequence length="107" mass="11620">MHATAELLQQRICEALTVTHLEVINESHLHGTPTDDSHFKVVVVSEAFAGQRLLARHRQVNAAAATLLAGPIHALAIHTYTPDEWQQQSQAPDSPECLGGSKLDGHN</sequence>
<dbReference type="Pfam" id="PF01722">
    <property type="entry name" value="BolA"/>
    <property type="match status" value="1"/>
</dbReference>
<dbReference type="AlphaFoldDB" id="A0A432Z8X8"/>
<dbReference type="GO" id="GO:0006351">
    <property type="term" value="P:DNA-templated transcription"/>
    <property type="evidence" value="ECO:0007669"/>
    <property type="project" value="TreeGrafter"/>
</dbReference>
<evidence type="ECO:0000256" key="2">
    <source>
        <dbReference type="RuleBase" id="RU003860"/>
    </source>
</evidence>
<dbReference type="InterPro" id="IPR050961">
    <property type="entry name" value="BolA/IbaG_stress_morph_reg"/>
</dbReference>
<accession>A0A432Z8X8</accession>
<dbReference type="Gene3D" id="3.10.20.90">
    <property type="entry name" value="Phosphatidylinositol 3-kinase Catalytic Subunit, Chain A, domain 1"/>
    <property type="match status" value="1"/>
</dbReference>